<comment type="caution">
    <text evidence="2">The sequence shown here is derived from an EMBL/GenBank/DDBJ whole genome shotgun (WGS) entry which is preliminary data.</text>
</comment>
<organism evidence="2 3">
    <name type="scientific">Hydrogenophaga defluvii</name>
    <dbReference type="NCBI Taxonomy" id="249410"/>
    <lineage>
        <taxon>Bacteria</taxon>
        <taxon>Pseudomonadati</taxon>
        <taxon>Pseudomonadota</taxon>
        <taxon>Betaproteobacteria</taxon>
        <taxon>Burkholderiales</taxon>
        <taxon>Comamonadaceae</taxon>
        <taxon>Hydrogenophaga</taxon>
    </lineage>
</organism>
<dbReference type="Proteomes" id="UP001596457">
    <property type="component" value="Unassembled WGS sequence"/>
</dbReference>
<evidence type="ECO:0000313" key="3">
    <source>
        <dbReference type="Proteomes" id="UP001596457"/>
    </source>
</evidence>
<feature type="non-terminal residue" evidence="2">
    <location>
        <position position="100"/>
    </location>
</feature>
<sequence length="100" mass="11442">MRKIREVLRLSHDSLLSRRAVADSLGISRDAVTDYLVRASSAGLTWPLPEDLDDAQLERRLYPIEPGTRARRPEPNWVDVHRDMQLPGATLQQLHAEYLV</sequence>
<accession>A0ABW2SG91</accession>
<protein>
    <submittedName>
        <fullName evidence="2">IS21 family transposase</fullName>
    </submittedName>
</protein>
<dbReference type="PROSITE" id="PS50532">
    <property type="entry name" value="HTH_IS408"/>
    <property type="match status" value="1"/>
</dbReference>
<keyword evidence="3" id="KW-1185">Reference proteome</keyword>
<evidence type="ECO:0000259" key="1">
    <source>
        <dbReference type="PROSITE" id="PS50532"/>
    </source>
</evidence>
<reference evidence="3" key="1">
    <citation type="journal article" date="2019" name="Int. J. Syst. Evol. Microbiol.">
        <title>The Global Catalogue of Microorganisms (GCM) 10K type strain sequencing project: providing services to taxonomists for standard genome sequencing and annotation.</title>
        <authorList>
            <consortium name="The Broad Institute Genomics Platform"/>
            <consortium name="The Broad Institute Genome Sequencing Center for Infectious Disease"/>
            <person name="Wu L."/>
            <person name="Ma J."/>
        </authorList>
    </citation>
    <scope>NUCLEOTIDE SEQUENCE [LARGE SCALE GENOMIC DNA]</scope>
    <source>
        <strain evidence="3">CCUG 53903</strain>
    </source>
</reference>
<proteinExistence type="predicted"/>
<evidence type="ECO:0000313" key="2">
    <source>
        <dbReference type="EMBL" id="MFC7462249.1"/>
    </source>
</evidence>
<name>A0ABW2SG91_9BURK</name>
<gene>
    <name evidence="2" type="ORF">ACFQU0_17625</name>
</gene>
<dbReference type="EMBL" id="JBHTBZ010000057">
    <property type="protein sequence ID" value="MFC7462249.1"/>
    <property type="molecule type" value="Genomic_DNA"/>
</dbReference>
<dbReference type="InterPro" id="IPR017895">
    <property type="entry name" value="HTH_IS408/IS1162_type"/>
</dbReference>
<feature type="domain" description="HTH IS408-type" evidence="1">
    <location>
        <begin position="4"/>
        <end position="84"/>
    </location>
</feature>